<accession>K0UAV5</accession>
<evidence type="ECO:0000313" key="3">
    <source>
        <dbReference type="Proteomes" id="UP000006072"/>
    </source>
</evidence>
<protein>
    <recommendedName>
        <fullName evidence="1">DUF2510 domain-containing protein</fullName>
    </recommendedName>
</protein>
<evidence type="ECO:0000313" key="2">
    <source>
        <dbReference type="EMBL" id="EJZ04427.1"/>
    </source>
</evidence>
<proteinExistence type="predicted"/>
<keyword evidence="3" id="KW-1185">Reference proteome</keyword>
<dbReference type="Proteomes" id="UP000006072">
    <property type="component" value="Unassembled WGS sequence"/>
</dbReference>
<dbReference type="EMBL" id="ALQA01000119">
    <property type="protein sequence ID" value="EJZ04427.1"/>
    <property type="molecule type" value="Genomic_DNA"/>
</dbReference>
<dbReference type="PATRIC" id="fig|1194972.3.peg.5728"/>
<reference evidence="2 3" key="1">
    <citation type="journal article" date="2012" name="J. Bacteriol.">
        <title>Complete Genome Sequence of Mycobacterium vaccae Type Strain ATCC 25954.</title>
        <authorList>
            <person name="Ho Y.S."/>
            <person name="Adroub S.A."/>
            <person name="Abadi M."/>
            <person name="Al Alwan B."/>
            <person name="Alkhateeb R."/>
            <person name="Gao G."/>
            <person name="Ragab A."/>
            <person name="Ali S."/>
            <person name="van Soolingen D."/>
            <person name="Bitter W."/>
            <person name="Pain A."/>
            <person name="Abdallah A.M."/>
        </authorList>
    </citation>
    <scope>NUCLEOTIDE SEQUENCE [LARGE SCALE GENOMIC DNA]</scope>
    <source>
        <strain evidence="2 3">ATCC 25954</strain>
    </source>
</reference>
<dbReference type="HOGENOM" id="CLU_082987_0_0_11"/>
<dbReference type="InterPro" id="IPR018929">
    <property type="entry name" value="DUF2510"/>
</dbReference>
<feature type="domain" description="DUF2510" evidence="1">
    <location>
        <begin position="3"/>
        <end position="32"/>
    </location>
</feature>
<dbReference type="AlphaFoldDB" id="K0UAV5"/>
<dbReference type="eggNOG" id="ENOG5031S56">
    <property type="taxonomic scope" value="Bacteria"/>
</dbReference>
<dbReference type="Pfam" id="PF10708">
    <property type="entry name" value="DUF2510"/>
    <property type="match status" value="1"/>
</dbReference>
<comment type="caution">
    <text evidence="2">The sequence shown here is derived from an EMBL/GenBank/DDBJ whole genome shotgun (WGS) entry which is preliminary data.</text>
</comment>
<organism evidence="2 3">
    <name type="scientific">Mycolicibacterium vaccae ATCC 25954</name>
    <dbReference type="NCBI Taxonomy" id="1194972"/>
    <lineage>
        <taxon>Bacteria</taxon>
        <taxon>Bacillati</taxon>
        <taxon>Actinomycetota</taxon>
        <taxon>Actinomycetes</taxon>
        <taxon>Mycobacteriales</taxon>
        <taxon>Mycobacteriaceae</taxon>
        <taxon>Mycolicibacterium</taxon>
    </lineage>
</organism>
<name>K0UAV5_MYCVA</name>
<sequence length="251" mass="27617">MTAGWFPDPGHGAQLRYFDGREWTQYVVPTAVGVPLGEPVVQLRPLPQPGDIGVACTVEDSRGAQIATITPRGRQASALGRQAENLDFAVTTRTGAQHILITRIGGIVKNHCVVVRDPAGAEVGRLVQISSFWRQFRTPRLAMALEFRGQRMATTDVCIDPERGRFGEVSSPILDSAGGEIATVQRAWHYVDTISDFFTYRLTCHQPVTHPLPELLLATAFSHYLYDRLTVGGPLSSVDRFGRGGTWHDPR</sequence>
<gene>
    <name evidence="2" type="ORF">MVAC_28908</name>
</gene>
<dbReference type="RefSeq" id="WP_003932928.1">
    <property type="nucleotide sequence ID" value="NZ_JH814697.1"/>
</dbReference>
<evidence type="ECO:0000259" key="1">
    <source>
        <dbReference type="Pfam" id="PF10708"/>
    </source>
</evidence>